<dbReference type="InterPro" id="IPR017900">
    <property type="entry name" value="4Fe4S_Fe_S_CS"/>
</dbReference>
<evidence type="ECO:0000256" key="3">
    <source>
        <dbReference type="ARBA" id="ARBA00013529"/>
    </source>
</evidence>
<evidence type="ECO:0000259" key="9">
    <source>
        <dbReference type="PROSITE" id="PS51379"/>
    </source>
</evidence>
<dbReference type="PROSITE" id="PS50902">
    <property type="entry name" value="FLAVODOXIN_LIKE"/>
    <property type="match status" value="1"/>
</dbReference>
<evidence type="ECO:0000256" key="6">
    <source>
        <dbReference type="ARBA" id="ARBA00023004"/>
    </source>
</evidence>
<dbReference type="RefSeq" id="WP_121585911.1">
    <property type="nucleotide sequence ID" value="NZ_RCHT01000001.1"/>
</dbReference>
<feature type="domain" description="4Fe-4S ferredoxin-type" evidence="9">
    <location>
        <begin position="211"/>
        <end position="235"/>
    </location>
</feature>
<name>A0A498CQH4_9FIRM</name>
<comment type="cofactor">
    <cofactor evidence="1">
        <name>[4Fe-4S] cluster</name>
        <dbReference type="ChEBI" id="CHEBI:49883"/>
    </cofactor>
</comment>
<evidence type="ECO:0000256" key="2">
    <source>
        <dbReference type="ARBA" id="ARBA00003532"/>
    </source>
</evidence>
<evidence type="ECO:0000256" key="7">
    <source>
        <dbReference type="ARBA" id="ARBA00023014"/>
    </source>
</evidence>
<proteinExistence type="predicted"/>
<dbReference type="SUPFAM" id="SSF54862">
    <property type="entry name" value="4Fe-4S ferredoxins"/>
    <property type="match status" value="1"/>
</dbReference>
<keyword evidence="5" id="KW-0479">Metal-binding</keyword>
<evidence type="ECO:0000313" key="10">
    <source>
        <dbReference type="EMBL" id="RLL14778.1"/>
    </source>
</evidence>
<dbReference type="GO" id="GO:0051539">
    <property type="term" value="F:4 iron, 4 sulfur cluster binding"/>
    <property type="evidence" value="ECO:0007669"/>
    <property type="project" value="UniProtKB-KW"/>
</dbReference>
<dbReference type="GO" id="GO:0046872">
    <property type="term" value="F:metal ion binding"/>
    <property type="evidence" value="ECO:0007669"/>
    <property type="project" value="UniProtKB-KW"/>
</dbReference>
<dbReference type="Gene3D" id="3.40.50.360">
    <property type="match status" value="1"/>
</dbReference>
<dbReference type="PANTHER" id="PTHR24960:SF79">
    <property type="entry name" value="PHOTOSYSTEM I IRON-SULFUR CENTER"/>
    <property type="match status" value="1"/>
</dbReference>
<dbReference type="Gene3D" id="3.30.70.20">
    <property type="match status" value="1"/>
</dbReference>
<dbReference type="GO" id="GO:0016651">
    <property type="term" value="F:oxidoreductase activity, acting on NAD(P)H"/>
    <property type="evidence" value="ECO:0007669"/>
    <property type="project" value="UniProtKB-ARBA"/>
</dbReference>
<dbReference type="GO" id="GO:0010181">
    <property type="term" value="F:FMN binding"/>
    <property type="evidence" value="ECO:0007669"/>
    <property type="project" value="InterPro"/>
</dbReference>
<evidence type="ECO:0000259" key="8">
    <source>
        <dbReference type="PROSITE" id="PS50902"/>
    </source>
</evidence>
<reference evidence="10 11" key="1">
    <citation type="submission" date="2018-10" db="EMBL/GenBank/DDBJ databases">
        <title>Anaerotruncus faecis sp. nov., isolated from human feces.</title>
        <authorList>
            <person name="Wang Y.-J."/>
        </authorList>
    </citation>
    <scope>NUCLEOTIDE SEQUENCE [LARGE SCALE GENOMIC DNA]</scope>
    <source>
        <strain evidence="10 11">22A2-44</strain>
    </source>
</reference>
<feature type="domain" description="4Fe-4S ferredoxin-type" evidence="9">
    <location>
        <begin position="179"/>
        <end position="207"/>
    </location>
</feature>
<dbReference type="PROSITE" id="PS51379">
    <property type="entry name" value="4FE4S_FER_2"/>
    <property type="match status" value="2"/>
</dbReference>
<dbReference type="InterPro" id="IPR017896">
    <property type="entry name" value="4Fe4S_Fe-S-bd"/>
</dbReference>
<dbReference type="Pfam" id="PF12838">
    <property type="entry name" value="Fer4_7"/>
    <property type="match status" value="1"/>
</dbReference>
<dbReference type="PANTHER" id="PTHR24960">
    <property type="entry name" value="PHOTOSYSTEM I IRON-SULFUR CENTER-RELATED"/>
    <property type="match status" value="1"/>
</dbReference>
<feature type="domain" description="Flavodoxin-like" evidence="8">
    <location>
        <begin position="6"/>
        <end position="148"/>
    </location>
</feature>
<dbReference type="AlphaFoldDB" id="A0A498CQH4"/>
<sequence length="258" mass="27502">MEITKLTAFIFSPTGTTAMVAKPLAEALLPGARIVDLTCADAEEERFGPDELVLFAAPVYGGRIPAPAAKRFARIKGEGTPALLVAVYGNRDYDDALLELCDLAEENGFRPAGAGAFLAEHSIFHSVARGRPDAADLEAVRTFAGLAREKLARAAGAGEFGPLAVKGNRPYREFSGVPLKPQADRKCVKCGVCAENCPAGAIPADDPSKTDNSRCISCMRCVKVCPVGARRVNGLMLSVAEKPFAKKNSLRREPEWVL</sequence>
<evidence type="ECO:0000256" key="5">
    <source>
        <dbReference type="ARBA" id="ARBA00022723"/>
    </source>
</evidence>
<keyword evidence="11" id="KW-1185">Reference proteome</keyword>
<protein>
    <recommendedName>
        <fullName evidence="3">Ferredoxin</fullName>
    </recommendedName>
</protein>
<dbReference type="EMBL" id="RCHT01000001">
    <property type="protein sequence ID" value="RLL14778.1"/>
    <property type="molecule type" value="Genomic_DNA"/>
</dbReference>
<dbReference type="InterPro" id="IPR050157">
    <property type="entry name" value="PSI_iron-sulfur_center"/>
</dbReference>
<dbReference type="SUPFAM" id="SSF52218">
    <property type="entry name" value="Flavoproteins"/>
    <property type="match status" value="1"/>
</dbReference>
<organism evidence="10 11">
    <name type="scientific">Anaerotruncus massiliensis</name>
    <name type="common">ex Liu et al. 2021</name>
    <dbReference type="NCBI Taxonomy" id="2321404"/>
    <lineage>
        <taxon>Bacteria</taxon>
        <taxon>Bacillati</taxon>
        <taxon>Bacillota</taxon>
        <taxon>Clostridia</taxon>
        <taxon>Eubacteriales</taxon>
        <taxon>Oscillospiraceae</taxon>
        <taxon>Anaerotruncus</taxon>
    </lineage>
</organism>
<dbReference type="InterPro" id="IPR029039">
    <property type="entry name" value="Flavoprotein-like_sf"/>
</dbReference>
<comment type="function">
    <text evidence="2">Ferredoxins are iron-sulfur proteins that transfer electrons in a wide variety of metabolic reactions.</text>
</comment>
<keyword evidence="4" id="KW-0004">4Fe-4S</keyword>
<evidence type="ECO:0000313" key="11">
    <source>
        <dbReference type="Proteomes" id="UP000276301"/>
    </source>
</evidence>
<gene>
    <name evidence="10" type="ORF">D4A47_02010</name>
</gene>
<dbReference type="PROSITE" id="PS00198">
    <property type="entry name" value="4FE4S_FER_1"/>
    <property type="match status" value="1"/>
</dbReference>
<evidence type="ECO:0000256" key="4">
    <source>
        <dbReference type="ARBA" id="ARBA00022485"/>
    </source>
</evidence>
<keyword evidence="6" id="KW-0408">Iron</keyword>
<keyword evidence="7" id="KW-0411">Iron-sulfur</keyword>
<dbReference type="InterPro" id="IPR008254">
    <property type="entry name" value="Flavodoxin/NO_synth"/>
</dbReference>
<dbReference type="Proteomes" id="UP000276301">
    <property type="component" value="Unassembled WGS sequence"/>
</dbReference>
<evidence type="ECO:0000256" key="1">
    <source>
        <dbReference type="ARBA" id="ARBA00001966"/>
    </source>
</evidence>
<accession>A0A498CQH4</accession>
<comment type="caution">
    <text evidence="10">The sequence shown here is derived from an EMBL/GenBank/DDBJ whole genome shotgun (WGS) entry which is preliminary data.</text>
</comment>